<name>A0A6N1NM84_9VIRU</name>
<protein>
    <submittedName>
        <fullName evidence="1">Uncharacterized protein</fullName>
    </submittedName>
</protein>
<organism evidence="1">
    <name type="scientific">Tupanvirus soda lake</name>
    <dbReference type="NCBI Taxonomy" id="2126985"/>
    <lineage>
        <taxon>Viruses</taxon>
        <taxon>Varidnaviria</taxon>
        <taxon>Bamfordvirae</taxon>
        <taxon>Nucleocytoviricota</taxon>
        <taxon>Megaviricetes</taxon>
        <taxon>Imitervirales</taxon>
        <taxon>Mimiviridae</taxon>
        <taxon>Megamimivirinae</taxon>
        <taxon>Tupanvirus</taxon>
        <taxon>Tupanvirus salinum</taxon>
    </lineage>
</organism>
<accession>A0A6N1NM84</accession>
<dbReference type="InterPro" id="IPR027417">
    <property type="entry name" value="P-loop_NTPase"/>
</dbReference>
<reference evidence="1" key="2">
    <citation type="journal article" date="2018" name="Nat. Commun.">
        <title>Tailed giant Tupanvirus possesses the most complete translational apparatus of the known virosphere.</title>
        <authorList>
            <person name="Abrahao J."/>
            <person name="Silva L."/>
            <person name="Silva L.S."/>
            <person name="Khalil J.Y.B."/>
            <person name="Rodrigues R."/>
            <person name="Arantes T."/>
            <person name="Assis F."/>
            <person name="Boratto P."/>
            <person name="Andrade M."/>
            <person name="Kroon E.G."/>
            <person name="Ribeiro B."/>
            <person name="Bergier I."/>
            <person name="Seligmann H."/>
            <person name="Ghigo E."/>
            <person name="Colson P."/>
            <person name="Levasseur A."/>
            <person name="Kroemer G."/>
            <person name="Raoult D."/>
            <person name="La Scola B."/>
        </authorList>
    </citation>
    <scope>NUCLEOTIDE SEQUENCE [LARGE SCALE GENOMIC DNA]</scope>
    <source>
        <strain evidence="1">Soda lake</strain>
    </source>
</reference>
<dbReference type="KEGG" id="vg:80518559"/>
<dbReference type="EMBL" id="KY523104">
    <property type="protein sequence ID" value="QKU35140.1"/>
    <property type="molecule type" value="Genomic_DNA"/>
</dbReference>
<reference evidence="1" key="1">
    <citation type="submission" date="2017-01" db="EMBL/GenBank/DDBJ databases">
        <authorList>
            <person name="Assis F.L."/>
            <person name="Abrahao J.S."/>
            <person name="Silva L."/>
            <person name="Khalil J.B."/>
            <person name="Rodrigues R."/>
            <person name="Silva L.S."/>
            <person name="Arantes T."/>
            <person name="Boratto P."/>
            <person name="Andrade M."/>
            <person name="Kroon E.G."/>
            <person name="Ribeiro B."/>
            <person name="Bergier I."/>
            <person name="Seligmann H."/>
            <person name="Ghigo E."/>
            <person name="Colson P."/>
            <person name="Levasseur A."/>
            <person name="Raoult D."/>
            <person name="Scola B.L."/>
        </authorList>
    </citation>
    <scope>NUCLEOTIDE SEQUENCE</scope>
    <source>
        <strain evidence="1">Soda lake</strain>
    </source>
</reference>
<dbReference type="GeneID" id="80518559"/>
<dbReference type="Gene3D" id="3.40.50.300">
    <property type="entry name" value="P-loop containing nucleotide triphosphate hydrolases"/>
    <property type="match status" value="1"/>
</dbReference>
<sequence length="258" mass="30222">MKYSEINFNVIPEHTFSLFIGKRGTGKTNLMIEHAKNICKNRSIEKIFVIDPTEKYNNYYKKKLDIENVMIYYSLNNSTWHTIIDEKIKNIGTECLLIVENVAVGSSLKTIYRDIMFNSINLTILWGTQYLEYELSRPEYINNYDFLFLARENNLEQLQKYHKKFWNEAVSFEKFKTDFITNTENFNFIVLHKPSGTFFSHNAKYLLTIGNKVVTVIDYSDLLDMVDWLGLNENTSDIVLPKIMGSVIPVDTRICIEV</sequence>
<dbReference type="RefSeq" id="YP_010781795.1">
    <property type="nucleotide sequence ID" value="NC_075039.1"/>
</dbReference>
<evidence type="ECO:0000313" key="1">
    <source>
        <dbReference type="EMBL" id="QKU35140.1"/>
    </source>
</evidence>
<proteinExistence type="predicted"/>